<dbReference type="InterPro" id="IPR017900">
    <property type="entry name" value="4Fe4S_Fe_S_CS"/>
</dbReference>
<evidence type="ECO:0000313" key="1">
    <source>
        <dbReference type="EMBL" id="RDC46580.1"/>
    </source>
</evidence>
<accession>A0A369P3C6</accession>
<proteinExistence type="predicted"/>
<dbReference type="AlphaFoldDB" id="A0A369P3C6"/>
<dbReference type="PANTHER" id="PTHR43122:SF1">
    <property type="entry name" value="IRON-SULFUR-BINDING PROTEIN"/>
    <property type="match status" value="1"/>
</dbReference>
<sequence length="68" mass="7241">MARVTIDDFFCKGCGLCTDVCPVGILELDPDVITAKGYHPAHCTDEDKCTGCATCATMCPDVAITVER</sequence>
<evidence type="ECO:0000313" key="2">
    <source>
        <dbReference type="Proteomes" id="UP000253805"/>
    </source>
</evidence>
<dbReference type="InterPro" id="IPR017896">
    <property type="entry name" value="4Fe4S_Fe-S-bd"/>
</dbReference>
<dbReference type="GeneID" id="62677724"/>
<dbReference type="PROSITE" id="PS00198">
    <property type="entry name" value="4FE4S_FER_1"/>
    <property type="match status" value="1"/>
</dbReference>
<dbReference type="EMBL" id="PPUT01000002">
    <property type="protein sequence ID" value="RDC46580.1"/>
    <property type="molecule type" value="Genomic_DNA"/>
</dbReference>
<dbReference type="Pfam" id="PF12838">
    <property type="entry name" value="Fer4_7"/>
    <property type="match status" value="1"/>
</dbReference>
<organism evidence="1 2">
    <name type="scientific">Adlercreutzia equolifaciens subsp. celatus</name>
    <dbReference type="NCBI Taxonomy" id="394340"/>
    <lineage>
        <taxon>Bacteria</taxon>
        <taxon>Bacillati</taxon>
        <taxon>Actinomycetota</taxon>
        <taxon>Coriobacteriia</taxon>
        <taxon>Eggerthellales</taxon>
        <taxon>Eggerthellaceae</taxon>
        <taxon>Adlercreutzia</taxon>
    </lineage>
</organism>
<dbReference type="Gene3D" id="3.30.70.20">
    <property type="match status" value="1"/>
</dbReference>
<reference evidence="1 2" key="1">
    <citation type="journal article" date="2018" name="Elife">
        <title>Discovery and characterization of a prevalent human gut bacterial enzyme sufficient for the inactivation of a family of plant toxins.</title>
        <authorList>
            <person name="Koppel N."/>
            <person name="Bisanz J.E."/>
            <person name="Pandelia M.E."/>
            <person name="Turnbaugh P.J."/>
            <person name="Balskus E.P."/>
        </authorList>
    </citation>
    <scope>NUCLEOTIDE SEQUENCE [LARGE SCALE GENOMIC DNA]</scope>
    <source>
        <strain evidence="1 2">OB21 GAM 11</strain>
    </source>
</reference>
<dbReference type="RefSeq" id="WP_022739974.1">
    <property type="nucleotide sequence ID" value="NZ_AP024470.1"/>
</dbReference>
<dbReference type="PANTHER" id="PTHR43122">
    <property type="entry name" value="FERREDOXIN SUBUNIT OF PYRUVATE:FLAVODOXIN OXIDOREDUCTASE-RELATED"/>
    <property type="match status" value="1"/>
</dbReference>
<dbReference type="PROSITE" id="PS51379">
    <property type="entry name" value="4FE4S_FER_2"/>
    <property type="match status" value="2"/>
</dbReference>
<comment type="caution">
    <text evidence="1">The sequence shown here is derived from an EMBL/GenBank/DDBJ whole genome shotgun (WGS) entry which is preliminary data.</text>
</comment>
<protein>
    <submittedName>
        <fullName evidence="1">4Fe-4S dicluster domain-containing protein</fullName>
    </submittedName>
</protein>
<dbReference type="Proteomes" id="UP000253805">
    <property type="component" value="Unassembled WGS sequence"/>
</dbReference>
<dbReference type="SUPFAM" id="SSF54862">
    <property type="entry name" value="4Fe-4S ferredoxins"/>
    <property type="match status" value="1"/>
</dbReference>
<name>A0A369P3C6_9ACTN</name>
<gene>
    <name evidence="1" type="ORF">C1850_01245</name>
</gene>